<evidence type="ECO:0000313" key="4">
    <source>
        <dbReference type="Proteomes" id="UP001596135"/>
    </source>
</evidence>
<reference evidence="4" key="1">
    <citation type="journal article" date="2019" name="Int. J. Syst. Evol. Microbiol.">
        <title>The Global Catalogue of Microorganisms (GCM) 10K type strain sequencing project: providing services to taxonomists for standard genome sequencing and annotation.</title>
        <authorList>
            <consortium name="The Broad Institute Genomics Platform"/>
            <consortium name="The Broad Institute Genome Sequencing Center for Infectious Disease"/>
            <person name="Wu L."/>
            <person name="Ma J."/>
        </authorList>
    </citation>
    <scope>NUCLEOTIDE SEQUENCE [LARGE SCALE GENOMIC DNA]</scope>
    <source>
        <strain evidence="4">CCUG 54522</strain>
    </source>
</reference>
<gene>
    <name evidence="3" type="ORF">ACFPYL_15535</name>
</gene>
<dbReference type="InterPro" id="IPR005627">
    <property type="entry name" value="CutC-like"/>
</dbReference>
<proteinExistence type="inferred from homology"/>
<comment type="caution">
    <text evidence="3">The sequence shown here is derived from an EMBL/GenBank/DDBJ whole genome shotgun (WGS) entry which is preliminary data.</text>
</comment>
<dbReference type="InterPro" id="IPR036822">
    <property type="entry name" value="CutC-like_dom_sf"/>
</dbReference>
<evidence type="ECO:0000256" key="2">
    <source>
        <dbReference type="ARBA" id="ARBA00019014"/>
    </source>
</evidence>
<accession>A0ABW1LMM2</accession>
<evidence type="ECO:0000313" key="3">
    <source>
        <dbReference type="EMBL" id="MFC6044502.1"/>
    </source>
</evidence>
<organism evidence="3 4">
    <name type="scientific">Nocardioides hankookensis</name>
    <dbReference type="NCBI Taxonomy" id="443157"/>
    <lineage>
        <taxon>Bacteria</taxon>
        <taxon>Bacillati</taxon>
        <taxon>Actinomycetota</taxon>
        <taxon>Actinomycetes</taxon>
        <taxon>Propionibacteriales</taxon>
        <taxon>Nocardioidaceae</taxon>
        <taxon>Nocardioides</taxon>
    </lineage>
</organism>
<dbReference type="RefSeq" id="WP_379156037.1">
    <property type="nucleotide sequence ID" value="NZ_JBHSRJ010000005.1"/>
</dbReference>
<sequence>MGDGLLEVTVLDPRDVAGAEEGGADRLLVRSADGLSPEPTLVSAVCHETDLPVHVVLRLNDTWTTTGGELTRLAGLGEDYLGSGAVGLSFGFLDGDLEVDTEVCAYLSGLLPGVPWIFGRAVDDTLDPRRSWRRLLDLPGLEGVRSAGSPRGLEVGFDDLIETAADPLVARLLLPGGGLLAEHVPWFVRADVRQFHLGRQVRPGGSLKAYVDAGHVRSWRLLVDDALERAVRSAG</sequence>
<dbReference type="PANTHER" id="PTHR12598:SF0">
    <property type="entry name" value="COPPER HOMEOSTASIS PROTEIN CUTC HOMOLOG"/>
    <property type="match status" value="1"/>
</dbReference>
<name>A0ABW1LMM2_9ACTN</name>
<dbReference type="SUPFAM" id="SSF110395">
    <property type="entry name" value="CutC-like"/>
    <property type="match status" value="1"/>
</dbReference>
<dbReference type="Gene3D" id="3.20.20.380">
    <property type="entry name" value="Copper homeostasis (CutC) domain"/>
    <property type="match status" value="1"/>
</dbReference>
<protein>
    <recommendedName>
        <fullName evidence="2">Copper homeostasis protein cutC homolog</fullName>
    </recommendedName>
</protein>
<dbReference type="PANTHER" id="PTHR12598">
    <property type="entry name" value="COPPER HOMEOSTASIS PROTEIN CUTC"/>
    <property type="match status" value="1"/>
</dbReference>
<dbReference type="Pfam" id="PF03932">
    <property type="entry name" value="CutC"/>
    <property type="match status" value="1"/>
</dbReference>
<comment type="similarity">
    <text evidence="1">Belongs to the CutC family.</text>
</comment>
<evidence type="ECO:0000256" key="1">
    <source>
        <dbReference type="ARBA" id="ARBA00007768"/>
    </source>
</evidence>
<dbReference type="Proteomes" id="UP001596135">
    <property type="component" value="Unassembled WGS sequence"/>
</dbReference>
<keyword evidence="4" id="KW-1185">Reference proteome</keyword>
<dbReference type="EMBL" id="JBHSRJ010000005">
    <property type="protein sequence ID" value="MFC6044502.1"/>
    <property type="molecule type" value="Genomic_DNA"/>
</dbReference>